<name>A0ABW9LIH5_9MYCO</name>
<dbReference type="Pfam" id="PF18145">
    <property type="entry name" value="SAVED"/>
    <property type="match status" value="1"/>
</dbReference>
<protein>
    <submittedName>
        <fullName evidence="3">SAVED domain-containing protein</fullName>
    </submittedName>
</protein>
<dbReference type="NCBIfam" id="NF033611">
    <property type="entry name" value="SAVED"/>
    <property type="match status" value="1"/>
</dbReference>
<comment type="caution">
    <text evidence="3">The sequence shown here is derived from an EMBL/GenBank/DDBJ whole genome shotgun (WGS) entry which is preliminary data.</text>
</comment>
<dbReference type="InterPro" id="IPR040836">
    <property type="entry name" value="SAVED"/>
</dbReference>
<dbReference type="InterPro" id="IPR003615">
    <property type="entry name" value="HNH_nuc"/>
</dbReference>
<accession>A0ABW9LIH5</accession>
<dbReference type="RefSeq" id="WP_409545229.1">
    <property type="nucleotide sequence ID" value="NZ_JBKBDD010000015.1"/>
</dbReference>
<feature type="domain" description="HNH nuclease" evidence="1">
    <location>
        <begin position="20"/>
        <end position="66"/>
    </location>
</feature>
<gene>
    <name evidence="3" type="ORF">ACK4CT_29785</name>
</gene>
<dbReference type="Proteomes" id="UP001635816">
    <property type="component" value="Unassembled WGS sequence"/>
</dbReference>
<sequence length="362" mass="40140">MCNRRLADDEYTGAGVSIGQLAHIVGWSTASGSPRGKDELPGDERNDEDNLMLLCYDQHRVIDNRSLWDVYDVKTLRTMKRRHEHRVRQLTDLVEDDKTTVLRIIGSIRGASVSAPPQTVANALLANGRFPDYALLGVDELEVDLRQLAGENPATNSYWEVGRDTIAQQLRLLRAKVDRENVRHISVFAFARIPLLVALGAELDDSIPTEIYPKRRNGDEGWGWLSDAATSEFEFRTVRTGADPARVAIMFSISGTVNPALLPGTVDSDYYLYELGPAVGNPNPDIIANAATLDNFAQTWRALLAYLEAQHPGLDTVDIFPAVPIPAAITIGQAPMRHVHPTLRVYDRTADMGYELALEVNR</sequence>
<keyword evidence="4" id="KW-1185">Reference proteome</keyword>
<reference evidence="3 4" key="1">
    <citation type="submission" date="2024-12" db="EMBL/GenBank/DDBJ databases">
        <title>The coexistence of Mycolicibacterium septicum and Mycolicibacterium nivoides in clinical samples.</title>
        <authorList>
            <person name="Wang C."/>
            <person name="Feng Y."/>
            <person name="Zong Z."/>
        </authorList>
    </citation>
    <scope>NUCLEOTIDE SEQUENCE [LARGE SCALE GENOMIC DNA]</scope>
    <source>
        <strain evidence="3 4">120309</strain>
    </source>
</reference>
<evidence type="ECO:0000313" key="3">
    <source>
        <dbReference type="EMBL" id="MFN6547395.1"/>
    </source>
</evidence>
<proteinExistence type="predicted"/>
<dbReference type="Pfam" id="PF13391">
    <property type="entry name" value="HNH_2"/>
    <property type="match status" value="1"/>
</dbReference>
<evidence type="ECO:0000259" key="1">
    <source>
        <dbReference type="Pfam" id="PF13391"/>
    </source>
</evidence>
<feature type="domain" description="SMODS-associated and fused to various effectors" evidence="2">
    <location>
        <begin position="175"/>
        <end position="359"/>
    </location>
</feature>
<dbReference type="EMBL" id="JBKBDD010000015">
    <property type="protein sequence ID" value="MFN6547395.1"/>
    <property type="molecule type" value="Genomic_DNA"/>
</dbReference>
<evidence type="ECO:0000313" key="4">
    <source>
        <dbReference type="Proteomes" id="UP001635816"/>
    </source>
</evidence>
<evidence type="ECO:0000259" key="2">
    <source>
        <dbReference type="Pfam" id="PF18145"/>
    </source>
</evidence>
<organism evidence="3 4">
    <name type="scientific">Mycolicibacterium nivoides</name>
    <dbReference type="NCBI Taxonomy" id="2487344"/>
    <lineage>
        <taxon>Bacteria</taxon>
        <taxon>Bacillati</taxon>
        <taxon>Actinomycetota</taxon>
        <taxon>Actinomycetes</taxon>
        <taxon>Mycobacteriales</taxon>
        <taxon>Mycobacteriaceae</taxon>
        <taxon>Mycolicibacterium</taxon>
    </lineage>
</organism>